<dbReference type="PANTHER" id="PTHR12289:SF41">
    <property type="entry name" value="FAILED AXON CONNECTIONS-RELATED"/>
    <property type="match status" value="1"/>
</dbReference>
<reference evidence="9 10" key="1">
    <citation type="journal article" date="2018" name="Mycol. Prog.">
        <title>Coniella lustricola, a new species from submerged detritus.</title>
        <authorList>
            <person name="Raudabaugh D.B."/>
            <person name="Iturriaga T."/>
            <person name="Carver A."/>
            <person name="Mondo S."/>
            <person name="Pangilinan J."/>
            <person name="Lipzen A."/>
            <person name="He G."/>
            <person name="Amirebrahimi M."/>
            <person name="Grigoriev I.V."/>
            <person name="Miller A.N."/>
        </authorList>
    </citation>
    <scope>NUCLEOTIDE SEQUENCE [LARGE SCALE GENOMIC DNA]</scope>
    <source>
        <strain evidence="9 10">B22-T-1</strain>
    </source>
</reference>
<keyword evidence="4" id="KW-0653">Protein transport</keyword>
<protein>
    <submittedName>
        <fullName evidence="9">Tom37 C-terminal domain-domain-containing protein</fullName>
    </submittedName>
</protein>
<evidence type="ECO:0000256" key="1">
    <source>
        <dbReference type="ARBA" id="ARBA00004294"/>
    </source>
</evidence>
<dbReference type="InParanoid" id="A0A2T3AFC0"/>
<evidence type="ECO:0000313" key="10">
    <source>
        <dbReference type="Proteomes" id="UP000241462"/>
    </source>
</evidence>
<dbReference type="CDD" id="cd03078">
    <property type="entry name" value="GST_N_Metaxin1_like"/>
    <property type="match status" value="1"/>
</dbReference>
<dbReference type="GO" id="GO:0001401">
    <property type="term" value="C:SAM complex"/>
    <property type="evidence" value="ECO:0007669"/>
    <property type="project" value="InterPro"/>
</dbReference>
<dbReference type="EMBL" id="KZ678397">
    <property type="protein sequence ID" value="PSR94489.1"/>
    <property type="molecule type" value="Genomic_DNA"/>
</dbReference>
<dbReference type="InterPro" id="IPR033468">
    <property type="entry name" value="Metaxin_GST"/>
</dbReference>
<dbReference type="GO" id="GO:0015031">
    <property type="term" value="P:protein transport"/>
    <property type="evidence" value="ECO:0007669"/>
    <property type="project" value="UniProtKB-KW"/>
</dbReference>
<dbReference type="STRING" id="2025994.A0A2T3AFC0"/>
<dbReference type="AlphaFoldDB" id="A0A2T3AFC0"/>
<evidence type="ECO:0000259" key="8">
    <source>
        <dbReference type="Pfam" id="PF17171"/>
    </source>
</evidence>
<dbReference type="Pfam" id="PF10568">
    <property type="entry name" value="Tom37"/>
    <property type="match status" value="1"/>
</dbReference>
<dbReference type="InterPro" id="IPR019564">
    <property type="entry name" value="Sam37/metaxin_N"/>
</dbReference>
<evidence type="ECO:0000256" key="4">
    <source>
        <dbReference type="ARBA" id="ARBA00022927"/>
    </source>
</evidence>
<organism evidence="9 10">
    <name type="scientific">Coniella lustricola</name>
    <dbReference type="NCBI Taxonomy" id="2025994"/>
    <lineage>
        <taxon>Eukaryota</taxon>
        <taxon>Fungi</taxon>
        <taxon>Dikarya</taxon>
        <taxon>Ascomycota</taxon>
        <taxon>Pezizomycotina</taxon>
        <taxon>Sordariomycetes</taxon>
        <taxon>Sordariomycetidae</taxon>
        <taxon>Diaporthales</taxon>
        <taxon>Schizoparmaceae</taxon>
        <taxon>Coniella</taxon>
    </lineage>
</organism>
<name>A0A2T3AFC0_9PEZI</name>
<evidence type="ECO:0000256" key="6">
    <source>
        <dbReference type="ARBA" id="ARBA00023136"/>
    </source>
</evidence>
<dbReference type="GO" id="GO:0007005">
    <property type="term" value="P:mitochondrion organization"/>
    <property type="evidence" value="ECO:0007669"/>
    <property type="project" value="TreeGrafter"/>
</dbReference>
<dbReference type="Pfam" id="PF17171">
    <property type="entry name" value="GST_C_6"/>
    <property type="match status" value="1"/>
</dbReference>
<keyword evidence="2" id="KW-0813">Transport</keyword>
<dbReference type="InterPro" id="IPR050931">
    <property type="entry name" value="Mito_Protein_Transport_Metaxin"/>
</dbReference>
<feature type="domain" description="Metaxin glutathione S-transferase" evidence="8">
    <location>
        <begin position="263"/>
        <end position="306"/>
    </location>
</feature>
<keyword evidence="3" id="KW-1000">Mitochondrion outer membrane</keyword>
<keyword evidence="10" id="KW-1185">Reference proteome</keyword>
<proteinExistence type="predicted"/>
<evidence type="ECO:0000313" key="9">
    <source>
        <dbReference type="EMBL" id="PSR94489.1"/>
    </source>
</evidence>
<keyword evidence="6" id="KW-0472">Membrane</keyword>
<dbReference type="PANTHER" id="PTHR12289">
    <property type="entry name" value="METAXIN RELATED"/>
    <property type="match status" value="1"/>
</dbReference>
<dbReference type="OrthoDB" id="5835136at2759"/>
<feature type="domain" description="Mitochondrial outer membrane transport complex Sam37/metaxin N-terminal" evidence="7">
    <location>
        <begin position="21"/>
        <end position="146"/>
    </location>
</feature>
<evidence type="ECO:0000259" key="7">
    <source>
        <dbReference type="Pfam" id="PF10568"/>
    </source>
</evidence>
<accession>A0A2T3AFC0</accession>
<comment type="subcellular location">
    <subcellularLocation>
        <location evidence="1">Mitochondrion outer membrane</location>
    </subcellularLocation>
</comment>
<keyword evidence="5" id="KW-0496">Mitochondrion</keyword>
<evidence type="ECO:0000256" key="5">
    <source>
        <dbReference type="ARBA" id="ARBA00023128"/>
    </source>
</evidence>
<evidence type="ECO:0000256" key="3">
    <source>
        <dbReference type="ARBA" id="ARBA00022787"/>
    </source>
</evidence>
<sequence length="439" mass="47525">MVLRLHVWGPAFGLASLDADCLATITYFAFAVPAAAWELVVTSPSAVPTHTLPALHDTQADAWTTGFSPITTHLRTLNPAWDLDVDLSPSQRADATAYAAFLTSTAAPLLALSLYVSSDNWAATTRPAYSNVLPFPLTWTEPPAVRRRMCHVAAHLGLSDLNMDESISANANSDTDSRGFLKVPERLRPRNRSVKAALSPEQTSLFRLEAAGRECLGVLADLKTQQQTTNGSSDEHGQDHLASLSASTFFFSSGSNSSSSNNNKPTSIDCLAFGYLALMLVPEVPRPWLRDLLRNHYECLCLFVDSVRDHVFGGDVAASLPWRQQSTSTDDASSPRSLSYEPYRVVRFARGLLHAALPRDWFVQTTTPSSSSSSSSSSKPIQLSRKATAMLTSLGSSAAALGLVGGVLLYRHLSPFGALVYRWELQRRSFGAAGAFFGI</sequence>
<dbReference type="Proteomes" id="UP000241462">
    <property type="component" value="Unassembled WGS sequence"/>
</dbReference>
<gene>
    <name evidence="9" type="ORF">BD289DRAFT_135394</name>
</gene>
<evidence type="ECO:0000256" key="2">
    <source>
        <dbReference type="ARBA" id="ARBA00022448"/>
    </source>
</evidence>